<accession>A0A240EQW0</accession>
<proteinExistence type="predicted"/>
<organism evidence="1 2">
    <name type="scientific">Vibrio thalassae</name>
    <dbReference type="NCBI Taxonomy" id="1243014"/>
    <lineage>
        <taxon>Bacteria</taxon>
        <taxon>Pseudomonadati</taxon>
        <taxon>Pseudomonadota</taxon>
        <taxon>Gammaproteobacteria</taxon>
        <taxon>Vibrionales</taxon>
        <taxon>Vibrionaceae</taxon>
        <taxon>Vibrio</taxon>
    </lineage>
</organism>
<evidence type="ECO:0000313" key="1">
    <source>
        <dbReference type="EMBL" id="SNX50509.1"/>
    </source>
</evidence>
<name>A0A240EQW0_9VIBR</name>
<dbReference type="Proteomes" id="UP000219336">
    <property type="component" value="Unassembled WGS sequence"/>
</dbReference>
<keyword evidence="2" id="KW-1185">Reference proteome</keyword>
<dbReference type="Pfam" id="PF12069">
    <property type="entry name" value="DUF3549"/>
    <property type="match status" value="1"/>
</dbReference>
<dbReference type="EMBL" id="OANU01000123">
    <property type="protein sequence ID" value="SNX50509.1"/>
    <property type="molecule type" value="Genomic_DNA"/>
</dbReference>
<reference evidence="2" key="1">
    <citation type="submission" date="2016-06" db="EMBL/GenBank/DDBJ databases">
        <authorList>
            <person name="Rodrigo-Torres L."/>
            <person name="Arahal R.D."/>
            <person name="Lucena T."/>
        </authorList>
    </citation>
    <scope>NUCLEOTIDE SEQUENCE [LARGE SCALE GENOMIC DNA]</scope>
    <source>
        <strain evidence="2">CECT8203</strain>
    </source>
</reference>
<dbReference type="RefSeq" id="WP_096995433.1">
    <property type="nucleotide sequence ID" value="NZ_JBHSII010000001.1"/>
</dbReference>
<evidence type="ECO:0000313" key="2">
    <source>
        <dbReference type="Proteomes" id="UP000219336"/>
    </source>
</evidence>
<dbReference type="InterPro" id="IPR021936">
    <property type="entry name" value="DUF3549"/>
</dbReference>
<sequence length="349" mass="39498">MDTIHTLSDLLVNSGCEYHIYDISRRVQRIDNEQFANVEQASQPYPYPIQRQAQFAIAYWNAEKQPWIWFLKFNLDERGLLSQADVGQFLKFVMEAMGTRLSKEMSEEQQQKLANNPFTFKPKDDKLAVFHSLLRAELALPTSQYYTHAQEYFAGKLGWDNWQTVGLQGITDIAARLNTDDNNRLVRTSLRHIANEPRYALLGALEHISLPAKVSDTLFELAQRELETQHADLFLLSAYVRALSGGKPEQLESLISTILASPTLSHQEILIAIAGRSWLPLTTPALAEQFLIRLAQTGNQTLFNQLFADLVMMPSLRLVLLPLLHSSPSPELAQALVALQQSATQGRMH</sequence>
<protein>
    <recommendedName>
        <fullName evidence="3">DUF3549 domain-containing protein</fullName>
    </recommendedName>
</protein>
<evidence type="ECO:0008006" key="3">
    <source>
        <dbReference type="Google" id="ProtNLM"/>
    </source>
</evidence>
<dbReference type="OrthoDB" id="5597089at2"/>
<dbReference type="AlphaFoldDB" id="A0A240EQW0"/>
<gene>
    <name evidence="1" type="ORF">VTH8203_04169</name>
</gene>